<dbReference type="InterPro" id="IPR004675">
    <property type="entry name" value="AhpD_core"/>
</dbReference>
<comment type="caution">
    <text evidence="2">The sequence shown here is derived from an EMBL/GenBank/DDBJ whole genome shotgun (WGS) entry which is preliminary data.</text>
</comment>
<organism evidence="2 3">
    <name type="scientific">Paludifilum halophilum</name>
    <dbReference type="NCBI Taxonomy" id="1642702"/>
    <lineage>
        <taxon>Bacteria</taxon>
        <taxon>Bacillati</taxon>
        <taxon>Bacillota</taxon>
        <taxon>Bacilli</taxon>
        <taxon>Bacillales</taxon>
        <taxon>Thermoactinomycetaceae</taxon>
        <taxon>Paludifilum</taxon>
    </lineage>
</organism>
<proteinExistence type="predicted"/>
<keyword evidence="2" id="KW-0560">Oxidoreductase</keyword>
<protein>
    <submittedName>
        <fullName evidence="2">Alkylhydroperoxidase</fullName>
    </submittedName>
</protein>
<reference evidence="2 3" key="1">
    <citation type="submission" date="2017-07" db="EMBL/GenBank/DDBJ databases">
        <title>The genome sequence of Paludifilum halophilum highlights mechanisms for microbial adaptation to high salt environemnts.</title>
        <authorList>
            <person name="Belbahri L."/>
        </authorList>
    </citation>
    <scope>NUCLEOTIDE SEQUENCE [LARGE SCALE GENOMIC DNA]</scope>
    <source>
        <strain evidence="2 3">DSM 102817</strain>
    </source>
</reference>
<dbReference type="InterPro" id="IPR029032">
    <property type="entry name" value="AhpD-like"/>
</dbReference>
<dbReference type="Proteomes" id="UP000215459">
    <property type="component" value="Unassembled WGS sequence"/>
</dbReference>
<dbReference type="Gene3D" id="1.20.1290.10">
    <property type="entry name" value="AhpD-like"/>
    <property type="match status" value="2"/>
</dbReference>
<dbReference type="SUPFAM" id="SSF69118">
    <property type="entry name" value="AhpD-like"/>
    <property type="match status" value="2"/>
</dbReference>
<evidence type="ECO:0000313" key="2">
    <source>
        <dbReference type="EMBL" id="OYD06762.1"/>
    </source>
</evidence>
<sequence>MEECFLSRNLYTRDHLEHLNRIGKITPELQQAFQAFNRSVMKEGALTVKEKEIIAVAVAHATECPYCIDIHTKQAKKAGASLKELVEAAFVTASIEGGGAIAHSTHVKNALDPEGDDILYRRSNLSRMDHIKPLAPEAFDGAMSFFHTAGGEGTLSAKLKELIAVAVAHTTECPYCIDLHTQSADKAGASEKELAEAILVASALRAGGAYAHIANMIASYDEDEA</sequence>
<dbReference type="EMBL" id="NOWF01000009">
    <property type="protein sequence ID" value="OYD06762.1"/>
    <property type="molecule type" value="Genomic_DNA"/>
</dbReference>
<evidence type="ECO:0000313" key="3">
    <source>
        <dbReference type="Proteomes" id="UP000215459"/>
    </source>
</evidence>
<dbReference type="AlphaFoldDB" id="A0A235B3F7"/>
<keyword evidence="3" id="KW-1185">Reference proteome</keyword>
<dbReference type="NCBIfam" id="TIGR00778">
    <property type="entry name" value="ahpD_dom"/>
    <property type="match status" value="2"/>
</dbReference>
<evidence type="ECO:0000259" key="1">
    <source>
        <dbReference type="Pfam" id="PF02627"/>
    </source>
</evidence>
<keyword evidence="2" id="KW-0575">Peroxidase</keyword>
<dbReference type="GO" id="GO:0051920">
    <property type="term" value="F:peroxiredoxin activity"/>
    <property type="evidence" value="ECO:0007669"/>
    <property type="project" value="InterPro"/>
</dbReference>
<dbReference type="OrthoDB" id="9806086at2"/>
<name>A0A235B3F7_9BACL</name>
<feature type="domain" description="Carboxymuconolactone decarboxylase-like" evidence="1">
    <location>
        <begin position="136"/>
        <end position="213"/>
    </location>
</feature>
<dbReference type="PANTHER" id="PTHR33930">
    <property type="entry name" value="ALKYL HYDROPEROXIDE REDUCTASE AHPD"/>
    <property type="match status" value="1"/>
</dbReference>
<feature type="domain" description="Carboxymuconolactone decarboxylase-like" evidence="1">
    <location>
        <begin position="27"/>
        <end position="105"/>
    </location>
</feature>
<dbReference type="InterPro" id="IPR003779">
    <property type="entry name" value="CMD-like"/>
</dbReference>
<gene>
    <name evidence="2" type="ORF">CHM34_14490</name>
</gene>
<accession>A0A235B3F7</accession>
<dbReference type="Pfam" id="PF02627">
    <property type="entry name" value="CMD"/>
    <property type="match status" value="2"/>
</dbReference>
<dbReference type="PANTHER" id="PTHR33930:SF8">
    <property type="entry name" value="4-CARBOXYMUCONOLACTONE DECARBOXYLASE"/>
    <property type="match status" value="1"/>
</dbReference>